<dbReference type="PROSITE" id="PS00676">
    <property type="entry name" value="SIGMA54_INTERACT_2"/>
    <property type="match status" value="1"/>
</dbReference>
<dbReference type="PANTHER" id="PTHR32071">
    <property type="entry name" value="TRANSCRIPTIONAL REGULATORY PROTEIN"/>
    <property type="match status" value="1"/>
</dbReference>
<dbReference type="SUPFAM" id="SSF52540">
    <property type="entry name" value="P-loop containing nucleoside triphosphate hydrolases"/>
    <property type="match status" value="1"/>
</dbReference>
<organism evidence="10 11">
    <name type="scientific">Salinibacillus aidingensis</name>
    <dbReference type="NCBI Taxonomy" id="237684"/>
    <lineage>
        <taxon>Bacteria</taxon>
        <taxon>Bacillati</taxon>
        <taxon>Bacillota</taxon>
        <taxon>Bacilli</taxon>
        <taxon>Bacillales</taxon>
        <taxon>Bacillaceae</taxon>
        <taxon>Salinibacillus</taxon>
    </lineage>
</organism>
<feature type="domain" description="CBS" evidence="9">
    <location>
        <begin position="6"/>
        <end position="62"/>
    </location>
</feature>
<name>A0ABN1BA48_9BACI</name>
<dbReference type="SUPFAM" id="SSF54631">
    <property type="entry name" value="CBS-domain pair"/>
    <property type="match status" value="1"/>
</dbReference>
<dbReference type="InterPro" id="IPR025662">
    <property type="entry name" value="Sigma_54_int_dom_ATP-bd_1"/>
</dbReference>
<dbReference type="InterPro" id="IPR027417">
    <property type="entry name" value="P-loop_NTPase"/>
</dbReference>
<evidence type="ECO:0000256" key="2">
    <source>
        <dbReference type="ARBA" id="ARBA00022840"/>
    </source>
</evidence>
<keyword evidence="11" id="KW-1185">Reference proteome</keyword>
<dbReference type="PRINTS" id="PR01590">
    <property type="entry name" value="HTHFIS"/>
</dbReference>
<evidence type="ECO:0000256" key="7">
    <source>
        <dbReference type="SAM" id="MobiDB-lite"/>
    </source>
</evidence>
<evidence type="ECO:0000256" key="1">
    <source>
        <dbReference type="ARBA" id="ARBA00022741"/>
    </source>
</evidence>
<keyword evidence="2" id="KW-0067">ATP-binding</keyword>
<dbReference type="SUPFAM" id="SSF55785">
    <property type="entry name" value="PYP-like sensor domain (PAS domain)"/>
    <property type="match status" value="2"/>
</dbReference>
<evidence type="ECO:0000256" key="3">
    <source>
        <dbReference type="ARBA" id="ARBA00023015"/>
    </source>
</evidence>
<dbReference type="Pfam" id="PF02954">
    <property type="entry name" value="HTH_8"/>
    <property type="match status" value="1"/>
</dbReference>
<dbReference type="InterPro" id="IPR002078">
    <property type="entry name" value="Sigma_54_int"/>
</dbReference>
<feature type="compositionally biased region" description="Basic and acidic residues" evidence="7">
    <location>
        <begin position="640"/>
        <end position="654"/>
    </location>
</feature>
<dbReference type="RefSeq" id="WP_343840375.1">
    <property type="nucleotide sequence ID" value="NZ_BAAADO010000004.1"/>
</dbReference>
<dbReference type="Gene3D" id="3.30.450.20">
    <property type="entry name" value="PAS domain"/>
    <property type="match status" value="2"/>
</dbReference>
<evidence type="ECO:0000256" key="6">
    <source>
        <dbReference type="PROSITE-ProRule" id="PRU00703"/>
    </source>
</evidence>
<protein>
    <submittedName>
        <fullName evidence="10">Sigma-54-dependent Fis family transcriptional regulator</fullName>
    </submittedName>
</protein>
<keyword evidence="3" id="KW-0805">Transcription regulation</keyword>
<feature type="region of interest" description="Disordered" evidence="7">
    <location>
        <begin position="640"/>
        <end position="662"/>
    </location>
</feature>
<feature type="domain" description="Sigma-54 factor interaction" evidence="8">
    <location>
        <begin position="387"/>
        <end position="616"/>
    </location>
</feature>
<evidence type="ECO:0000313" key="11">
    <source>
        <dbReference type="Proteomes" id="UP001500880"/>
    </source>
</evidence>
<dbReference type="InterPro" id="IPR003593">
    <property type="entry name" value="AAA+_ATPase"/>
</dbReference>
<comment type="caution">
    <text evidence="10">The sequence shown here is derived from an EMBL/GenBank/DDBJ whole genome shotgun (WGS) entry which is preliminary data.</text>
</comment>
<accession>A0ABN1BA48</accession>
<keyword evidence="5" id="KW-0804">Transcription</keyword>
<dbReference type="Pfam" id="PF00158">
    <property type="entry name" value="Sigma54_activat"/>
    <property type="match status" value="1"/>
</dbReference>
<dbReference type="Pfam" id="PF13426">
    <property type="entry name" value="PAS_9"/>
    <property type="match status" value="2"/>
</dbReference>
<dbReference type="SMART" id="SM00382">
    <property type="entry name" value="AAA"/>
    <property type="match status" value="1"/>
</dbReference>
<dbReference type="Pfam" id="PF25601">
    <property type="entry name" value="AAA_lid_14"/>
    <property type="match status" value="1"/>
</dbReference>
<dbReference type="EMBL" id="BAAADO010000004">
    <property type="protein sequence ID" value="GAA0493404.1"/>
    <property type="molecule type" value="Genomic_DNA"/>
</dbReference>
<dbReference type="InterPro" id="IPR002197">
    <property type="entry name" value="HTH_Fis"/>
</dbReference>
<dbReference type="Proteomes" id="UP001500880">
    <property type="component" value="Unassembled WGS sequence"/>
</dbReference>
<dbReference type="InterPro" id="IPR000014">
    <property type="entry name" value="PAS"/>
</dbReference>
<evidence type="ECO:0000256" key="5">
    <source>
        <dbReference type="ARBA" id="ARBA00023163"/>
    </source>
</evidence>
<dbReference type="PROSITE" id="PS00675">
    <property type="entry name" value="SIGMA54_INTERACT_1"/>
    <property type="match status" value="1"/>
</dbReference>
<reference evidence="10 11" key="1">
    <citation type="journal article" date="2019" name="Int. J. Syst. Evol. Microbiol.">
        <title>The Global Catalogue of Microorganisms (GCM) 10K type strain sequencing project: providing services to taxonomists for standard genome sequencing and annotation.</title>
        <authorList>
            <consortium name="The Broad Institute Genomics Platform"/>
            <consortium name="The Broad Institute Genome Sequencing Center for Infectious Disease"/>
            <person name="Wu L."/>
            <person name="Ma J."/>
        </authorList>
    </citation>
    <scope>NUCLEOTIDE SEQUENCE [LARGE SCALE GENOMIC DNA]</scope>
    <source>
        <strain evidence="10 11">JCM 12389</strain>
    </source>
</reference>
<dbReference type="PROSITE" id="PS50045">
    <property type="entry name" value="SIGMA54_INTERACT_4"/>
    <property type="match status" value="1"/>
</dbReference>
<dbReference type="InterPro" id="IPR025944">
    <property type="entry name" value="Sigma_54_int_dom_CS"/>
</dbReference>
<proteinExistence type="predicted"/>
<evidence type="ECO:0000259" key="9">
    <source>
        <dbReference type="PROSITE" id="PS51371"/>
    </source>
</evidence>
<feature type="domain" description="CBS" evidence="9">
    <location>
        <begin position="70"/>
        <end position="128"/>
    </location>
</feature>
<dbReference type="PROSITE" id="PS51371">
    <property type="entry name" value="CBS"/>
    <property type="match status" value="2"/>
</dbReference>
<dbReference type="InterPro" id="IPR009057">
    <property type="entry name" value="Homeodomain-like_sf"/>
</dbReference>
<dbReference type="Gene3D" id="3.10.580.10">
    <property type="entry name" value="CBS-domain"/>
    <property type="match status" value="1"/>
</dbReference>
<dbReference type="Pfam" id="PF00571">
    <property type="entry name" value="CBS"/>
    <property type="match status" value="2"/>
</dbReference>
<dbReference type="InterPro" id="IPR058031">
    <property type="entry name" value="AAA_lid_NorR"/>
</dbReference>
<evidence type="ECO:0000313" key="10">
    <source>
        <dbReference type="EMBL" id="GAA0493404.1"/>
    </source>
</evidence>
<keyword evidence="4" id="KW-0238">DNA-binding</keyword>
<gene>
    <name evidence="10" type="ORF">GCM10008986_19820</name>
</gene>
<dbReference type="PANTHER" id="PTHR32071:SF57">
    <property type="entry name" value="C4-DICARBOXYLATE TRANSPORT TRANSCRIPTIONAL REGULATORY PROTEIN DCTD"/>
    <property type="match status" value="1"/>
</dbReference>
<dbReference type="SMART" id="SM00116">
    <property type="entry name" value="CBS"/>
    <property type="match status" value="2"/>
</dbReference>
<evidence type="ECO:0000256" key="4">
    <source>
        <dbReference type="ARBA" id="ARBA00023125"/>
    </source>
</evidence>
<dbReference type="Gene3D" id="1.10.10.60">
    <property type="entry name" value="Homeodomain-like"/>
    <property type="match status" value="1"/>
</dbReference>
<keyword evidence="1" id="KW-0547">Nucleotide-binding</keyword>
<sequence length="712" mass="80993">MKVKNFTTVNYVQLSLDSTIREALSAFLHHQVDMGCVTDQDQLLGIVHKYSIYRALLNQSSLDDGIEPLMKTRVITIHKDQTLYEARDKMMEGNVSQAVVLDHQEKIFGIMSKSDLVTSHMTALEHTINRMTSLIENLQESVISVDSSLNVTAYNQTALKLLKIEKQDLQPEHIIRLFPELGKRLSEAIRKGTIIDAKRMTIYNQTVIASFIPIRELNRVSGAMVVLRDVTSYEKIADELETTTHLKQLLDSALELAYDAVIITDNHGKITRTNRGFLNLYQIQTKEEVMGEPLSAIAPEIHTNQTLKNKEKVEGELIEINRKKCIATSMPIYQNGQKIGTIFKIIFQQLDTWRDILLHMEKLESEVSFYRKELMRMSKKSNPFTPIITSNDQMNKVKDEAMIASKSFSNILITGESGTGKELFAEGIHHHSGRKGSFIKVNCAAIPEELLESEFFGYVDGAFTGAKKGGKPGKFELAHKGTLFLDEIGDMPLTLQTKLLRVLQEQEFEKIGATQPTKVDVRILAATNKDLAKLVRNGDFREDLFYRIHVIRLKIPPLREHLDDIPLLCKHFITKINAKTNKTIAGVSPDVIQKFEQYHWPGNIRELENVLERAVHFCPSNWIEPHHLPDELNLLEANQDSHKKRDQPDFDLADKRKKSVHSSEKQAILKALKECGGNRTRTAQLLGVSRTTLYKKLKQYNIQQTLDFTSLS</sequence>
<evidence type="ECO:0000259" key="8">
    <source>
        <dbReference type="PROSITE" id="PS50045"/>
    </source>
</evidence>
<dbReference type="Gene3D" id="1.10.8.60">
    <property type="match status" value="1"/>
</dbReference>
<dbReference type="InterPro" id="IPR000644">
    <property type="entry name" value="CBS_dom"/>
</dbReference>
<dbReference type="InterPro" id="IPR025943">
    <property type="entry name" value="Sigma_54_int_dom_ATP-bd_2"/>
</dbReference>
<dbReference type="SUPFAM" id="SSF46689">
    <property type="entry name" value="Homeodomain-like"/>
    <property type="match status" value="1"/>
</dbReference>
<dbReference type="InterPro" id="IPR046342">
    <property type="entry name" value="CBS_dom_sf"/>
</dbReference>
<keyword evidence="6" id="KW-0129">CBS domain</keyword>
<dbReference type="Gene3D" id="3.40.50.300">
    <property type="entry name" value="P-loop containing nucleotide triphosphate hydrolases"/>
    <property type="match status" value="1"/>
</dbReference>
<dbReference type="SMART" id="SM00091">
    <property type="entry name" value="PAS"/>
    <property type="match status" value="2"/>
</dbReference>
<dbReference type="InterPro" id="IPR035965">
    <property type="entry name" value="PAS-like_dom_sf"/>
</dbReference>
<dbReference type="CDD" id="cd00009">
    <property type="entry name" value="AAA"/>
    <property type="match status" value="1"/>
</dbReference>
<dbReference type="PROSITE" id="PS00688">
    <property type="entry name" value="SIGMA54_INTERACT_3"/>
    <property type="match status" value="1"/>
</dbReference>